<keyword evidence="3" id="KW-1185">Reference proteome</keyword>
<dbReference type="EMBL" id="VICH01000004">
    <property type="protein sequence ID" value="TQV69470.1"/>
    <property type="molecule type" value="Genomic_DNA"/>
</dbReference>
<keyword evidence="1" id="KW-0472">Membrane</keyword>
<dbReference type="Proteomes" id="UP000315816">
    <property type="component" value="Unassembled WGS sequence"/>
</dbReference>
<keyword evidence="1" id="KW-0812">Transmembrane</keyword>
<evidence type="ECO:0000313" key="3">
    <source>
        <dbReference type="Proteomes" id="UP000315816"/>
    </source>
</evidence>
<proteinExistence type="predicted"/>
<name>A0A545SWY4_9RHOB</name>
<protein>
    <submittedName>
        <fullName evidence="2">Uncharacterized protein</fullName>
    </submittedName>
</protein>
<keyword evidence="1" id="KW-1133">Transmembrane helix</keyword>
<dbReference type="AlphaFoldDB" id="A0A545SWY4"/>
<evidence type="ECO:0000256" key="1">
    <source>
        <dbReference type="SAM" id="Phobius"/>
    </source>
</evidence>
<comment type="caution">
    <text evidence="2">The sequence shown here is derived from an EMBL/GenBank/DDBJ whole genome shotgun (WGS) entry which is preliminary data.</text>
</comment>
<gene>
    <name evidence="2" type="ORF">FIL88_07970</name>
</gene>
<feature type="transmembrane region" description="Helical" evidence="1">
    <location>
        <begin position="72"/>
        <end position="90"/>
    </location>
</feature>
<dbReference type="RefSeq" id="WP_142853215.1">
    <property type="nucleotide sequence ID" value="NZ_FXWW01000001.1"/>
</dbReference>
<organism evidence="2 3">
    <name type="scientific">Aliiroseovarius halocynthiae</name>
    <dbReference type="NCBI Taxonomy" id="985055"/>
    <lineage>
        <taxon>Bacteria</taxon>
        <taxon>Pseudomonadati</taxon>
        <taxon>Pseudomonadota</taxon>
        <taxon>Alphaproteobacteria</taxon>
        <taxon>Rhodobacterales</taxon>
        <taxon>Paracoccaceae</taxon>
        <taxon>Aliiroseovarius</taxon>
    </lineage>
</organism>
<evidence type="ECO:0000313" key="2">
    <source>
        <dbReference type="EMBL" id="TQV69470.1"/>
    </source>
</evidence>
<sequence>MIEPSVFLEILIFPLSLPIPMNLLISSVLLAKRQTRFFRLAYYSSAICWAYLASVPLLSLATEWSASELSLIYPKLGLSAAFVIGLLGLFAPLIGEPRKHDSASADDFQYFWPSTALSILLISFAASFSSLQPQSPSLKNGICNDGGKQLIEAMDANLPDVMHDIEANTGKRLTDLLACS</sequence>
<feature type="transmembrane region" description="Helical" evidence="1">
    <location>
        <begin position="40"/>
        <end position="60"/>
    </location>
</feature>
<feature type="transmembrane region" description="Helical" evidence="1">
    <location>
        <begin position="110"/>
        <end position="131"/>
    </location>
</feature>
<reference evidence="2 3" key="1">
    <citation type="submission" date="2019-06" db="EMBL/GenBank/DDBJ databases">
        <title>A novel species of marine bacteria.</title>
        <authorList>
            <person name="Wang Y."/>
        </authorList>
    </citation>
    <scope>NUCLEOTIDE SEQUENCE [LARGE SCALE GENOMIC DNA]</scope>
    <source>
        <strain evidence="2 3">MA1-10</strain>
    </source>
</reference>
<accession>A0A545SWY4</accession>
<feature type="transmembrane region" description="Helical" evidence="1">
    <location>
        <begin position="6"/>
        <end position="31"/>
    </location>
</feature>